<sequence>MADQESDGQHGGKGEPPSTLPGFLGVIDTAISRIEALALAAGVLLMAFNTIANVVSRFVFQYGLYFSGELNRILIILITFAGLGYAARHGRHIRMSALFDALNVPGRKMMMIVITAVTAIAMFALCYFSIGYILQVASSGRILPALQIPVHWIYLWVPVGFFVTGVQYALTTVKNITARDVYLSTHVLEGYEEDEREI</sequence>
<gene>
    <name evidence="12" type="ORF">KAJ83_06935</name>
</gene>
<dbReference type="AlphaFoldDB" id="A0A8J7V2C6"/>
<comment type="caution">
    <text evidence="12">The sequence shown here is derived from an EMBL/GenBank/DDBJ whole genome shotgun (WGS) entry which is preliminary data.</text>
</comment>
<keyword evidence="13" id="KW-1185">Reference proteome</keyword>
<dbReference type="Pfam" id="PF04290">
    <property type="entry name" value="DctQ"/>
    <property type="match status" value="1"/>
</dbReference>
<feature type="transmembrane region" description="Helical" evidence="9">
    <location>
        <begin position="153"/>
        <end position="170"/>
    </location>
</feature>
<keyword evidence="6 9" id="KW-1133">Transmembrane helix</keyword>
<comment type="similarity">
    <text evidence="8 9">Belongs to the TRAP transporter small permease family.</text>
</comment>
<proteinExistence type="inferred from homology"/>
<evidence type="ECO:0000256" key="2">
    <source>
        <dbReference type="ARBA" id="ARBA00022448"/>
    </source>
</evidence>
<evidence type="ECO:0000256" key="5">
    <source>
        <dbReference type="ARBA" id="ARBA00022692"/>
    </source>
</evidence>
<keyword evidence="7 9" id="KW-0472">Membrane</keyword>
<feature type="region of interest" description="Disordered" evidence="10">
    <location>
        <begin position="1"/>
        <end position="20"/>
    </location>
</feature>
<dbReference type="RefSeq" id="WP_210681331.1">
    <property type="nucleotide sequence ID" value="NZ_JAGMWN010000003.1"/>
</dbReference>
<dbReference type="InterPro" id="IPR007387">
    <property type="entry name" value="TRAP_DctQ"/>
</dbReference>
<evidence type="ECO:0000256" key="1">
    <source>
        <dbReference type="ARBA" id="ARBA00004429"/>
    </source>
</evidence>
<evidence type="ECO:0000313" key="13">
    <source>
        <dbReference type="Proteomes" id="UP000672602"/>
    </source>
</evidence>
<feature type="transmembrane region" description="Helical" evidence="9">
    <location>
        <begin position="36"/>
        <end position="58"/>
    </location>
</feature>
<feature type="transmembrane region" description="Helical" evidence="9">
    <location>
        <begin position="109"/>
        <end position="133"/>
    </location>
</feature>
<name>A0A8J7V2C6_9PROT</name>
<evidence type="ECO:0000256" key="6">
    <source>
        <dbReference type="ARBA" id="ARBA00022989"/>
    </source>
</evidence>
<feature type="transmembrane region" description="Helical" evidence="9">
    <location>
        <begin position="70"/>
        <end position="88"/>
    </location>
</feature>
<organism evidence="12 13">
    <name type="scientific">Marivibrio halodurans</name>
    <dbReference type="NCBI Taxonomy" id="2039722"/>
    <lineage>
        <taxon>Bacteria</taxon>
        <taxon>Pseudomonadati</taxon>
        <taxon>Pseudomonadota</taxon>
        <taxon>Alphaproteobacteria</taxon>
        <taxon>Rhodospirillales</taxon>
        <taxon>Rhodospirillaceae</taxon>
        <taxon>Marivibrio</taxon>
    </lineage>
</organism>
<dbReference type="GO" id="GO:0005886">
    <property type="term" value="C:plasma membrane"/>
    <property type="evidence" value="ECO:0007669"/>
    <property type="project" value="UniProtKB-SubCell"/>
</dbReference>
<keyword evidence="3" id="KW-1003">Cell membrane</keyword>
<comment type="subcellular location">
    <subcellularLocation>
        <location evidence="1 9">Cell inner membrane</location>
        <topology evidence="1 9">Multi-pass membrane protein</topology>
    </subcellularLocation>
</comment>
<evidence type="ECO:0000256" key="10">
    <source>
        <dbReference type="SAM" id="MobiDB-lite"/>
    </source>
</evidence>
<evidence type="ECO:0000256" key="4">
    <source>
        <dbReference type="ARBA" id="ARBA00022519"/>
    </source>
</evidence>
<evidence type="ECO:0000256" key="7">
    <source>
        <dbReference type="ARBA" id="ARBA00023136"/>
    </source>
</evidence>
<evidence type="ECO:0000256" key="8">
    <source>
        <dbReference type="ARBA" id="ARBA00038436"/>
    </source>
</evidence>
<evidence type="ECO:0000259" key="11">
    <source>
        <dbReference type="Pfam" id="PF04290"/>
    </source>
</evidence>
<dbReference type="PANTHER" id="PTHR35011">
    <property type="entry name" value="2,3-DIKETO-L-GULONATE TRAP TRANSPORTER SMALL PERMEASE PROTEIN YIAM"/>
    <property type="match status" value="1"/>
</dbReference>
<feature type="domain" description="Tripartite ATP-independent periplasmic transporters DctQ component" evidence="11">
    <location>
        <begin position="48"/>
        <end position="176"/>
    </location>
</feature>
<comment type="function">
    <text evidence="9">Part of the tripartite ATP-independent periplasmic (TRAP) transport system.</text>
</comment>
<comment type="subunit">
    <text evidence="9">The complex comprises the extracytoplasmic solute receptor protein and the two transmembrane proteins.</text>
</comment>
<dbReference type="InterPro" id="IPR055348">
    <property type="entry name" value="DctQ"/>
</dbReference>
<keyword evidence="5 9" id="KW-0812">Transmembrane</keyword>
<reference evidence="12" key="1">
    <citation type="submission" date="2021-04" db="EMBL/GenBank/DDBJ databases">
        <authorList>
            <person name="Zhang D.-C."/>
        </authorList>
    </citation>
    <scope>NUCLEOTIDE SEQUENCE</scope>
    <source>
        <strain evidence="12">CGMCC 1.15697</strain>
    </source>
</reference>
<dbReference type="EMBL" id="JAGMWN010000003">
    <property type="protein sequence ID" value="MBP5856737.1"/>
    <property type="molecule type" value="Genomic_DNA"/>
</dbReference>
<protein>
    <recommendedName>
        <fullName evidence="9">TRAP transporter small permease protein</fullName>
    </recommendedName>
</protein>
<evidence type="ECO:0000313" key="12">
    <source>
        <dbReference type="EMBL" id="MBP5856737.1"/>
    </source>
</evidence>
<keyword evidence="4 9" id="KW-0997">Cell inner membrane</keyword>
<evidence type="ECO:0000256" key="3">
    <source>
        <dbReference type="ARBA" id="ARBA00022475"/>
    </source>
</evidence>
<dbReference type="Proteomes" id="UP000672602">
    <property type="component" value="Unassembled WGS sequence"/>
</dbReference>
<dbReference type="GO" id="GO:0022857">
    <property type="term" value="F:transmembrane transporter activity"/>
    <property type="evidence" value="ECO:0007669"/>
    <property type="project" value="UniProtKB-UniRule"/>
</dbReference>
<accession>A0A8J7V2C6</accession>
<keyword evidence="2 9" id="KW-0813">Transport</keyword>
<evidence type="ECO:0000256" key="9">
    <source>
        <dbReference type="RuleBase" id="RU369079"/>
    </source>
</evidence>